<name>A0A0H4A1E4_9VIBR</name>
<proteinExistence type="predicted"/>
<evidence type="ECO:0000313" key="1">
    <source>
        <dbReference type="EMBL" id="AKN40019.1"/>
    </source>
</evidence>
<dbReference type="AlphaFoldDB" id="A0A0H4A1E4"/>
<protein>
    <submittedName>
        <fullName evidence="1">Uncharacterized protein</fullName>
    </submittedName>
</protein>
<accession>A0A0H4A1E4</accession>
<organism evidence="1">
    <name type="scientific">Vibrio tasmaniensis</name>
    <dbReference type="NCBI Taxonomy" id="212663"/>
    <lineage>
        <taxon>Bacteria</taxon>
        <taxon>Pseudomonadati</taxon>
        <taxon>Pseudomonadota</taxon>
        <taxon>Gammaproteobacteria</taxon>
        <taxon>Vibrionales</taxon>
        <taxon>Vibrionaceae</taxon>
        <taxon>Vibrio</taxon>
    </lineage>
</organism>
<sequence length="160" mass="18110">MLLSWFSDDYQDHNRLIPSNRITREIQPCIVVMTKQEDYMKKALLLIALLASPTLASQLTEVFTDKSDCSVKQVGYVLKDNPVVFSGEHWRGKFFSGCNAFIPKKEFDKDFSICYLTGVSVKAIGSCRFGENTNDDGVKGYIFEFDDQGSTSCRFTCVKL</sequence>
<reference evidence="1" key="1">
    <citation type="journal article" date="2015" name="MBio">
        <title>Eco-Evolutionary Dynamics of Episomes among Ecologically Cohesive Bacterial Populations.</title>
        <authorList>
            <person name="Xue H."/>
            <person name="Cordero O.X."/>
            <person name="Camas F.M."/>
            <person name="Trimble W."/>
            <person name="Meyer F."/>
            <person name="Guglielmini J."/>
            <person name="Rocha E.P."/>
            <person name="Polz M.F."/>
        </authorList>
    </citation>
    <scope>NUCLEOTIDE SEQUENCE</scope>
    <source>
        <strain evidence="1">FF_268</strain>
    </source>
</reference>
<dbReference type="EMBL" id="KP795676">
    <property type="protein sequence ID" value="AKN40019.1"/>
    <property type="molecule type" value="Genomic_DNA"/>
</dbReference>